<evidence type="ECO:0000259" key="6">
    <source>
        <dbReference type="Pfam" id="PF08573"/>
    </source>
</evidence>
<dbReference type="AlphaFoldDB" id="A0A319E836"/>
<evidence type="ECO:0000256" key="1">
    <source>
        <dbReference type="ARBA" id="ARBA00004123"/>
    </source>
</evidence>
<evidence type="ECO:0000313" key="7">
    <source>
        <dbReference type="EMBL" id="PYI04275.1"/>
    </source>
</evidence>
<keyword evidence="8" id="KW-1185">Reference proteome</keyword>
<accession>A0A319E836</accession>
<evidence type="ECO:0000256" key="3">
    <source>
        <dbReference type="ARBA" id="ARBA00023242"/>
    </source>
</evidence>
<feature type="domain" description="DNA endonuclease activator Ctp1 C-terminal" evidence="6">
    <location>
        <begin position="611"/>
        <end position="726"/>
    </location>
</feature>
<organism evidence="7 8">
    <name type="scientific">Aspergillus sclerotiicarbonarius (strain CBS 121057 / IBT 28362)</name>
    <dbReference type="NCBI Taxonomy" id="1448318"/>
    <lineage>
        <taxon>Eukaryota</taxon>
        <taxon>Fungi</taxon>
        <taxon>Dikarya</taxon>
        <taxon>Ascomycota</taxon>
        <taxon>Pezizomycotina</taxon>
        <taxon>Eurotiomycetes</taxon>
        <taxon>Eurotiomycetidae</taxon>
        <taxon>Eurotiales</taxon>
        <taxon>Aspergillaceae</taxon>
        <taxon>Aspergillus</taxon>
        <taxon>Aspergillus subgen. Circumdati</taxon>
    </lineage>
</organism>
<dbReference type="InterPro" id="IPR013882">
    <property type="entry name" value="Ctp1_C"/>
</dbReference>
<dbReference type="Proteomes" id="UP000248423">
    <property type="component" value="Unassembled WGS sequence"/>
</dbReference>
<keyword evidence="2" id="KW-0227">DNA damage</keyword>
<dbReference type="OrthoDB" id="5801062at2759"/>
<comment type="subcellular location">
    <subcellularLocation>
        <location evidence="1">Nucleus</location>
    </subcellularLocation>
</comment>
<reference evidence="7 8" key="1">
    <citation type="submission" date="2018-02" db="EMBL/GenBank/DDBJ databases">
        <title>The genomes of Aspergillus section Nigri reveals drivers in fungal speciation.</title>
        <authorList>
            <consortium name="DOE Joint Genome Institute"/>
            <person name="Vesth T.C."/>
            <person name="Nybo J."/>
            <person name="Theobald S."/>
            <person name="Brandl J."/>
            <person name="Frisvad J.C."/>
            <person name="Nielsen K.F."/>
            <person name="Lyhne E.K."/>
            <person name="Kogle M.E."/>
            <person name="Kuo A."/>
            <person name="Riley R."/>
            <person name="Clum A."/>
            <person name="Nolan M."/>
            <person name="Lipzen A."/>
            <person name="Salamov A."/>
            <person name="Henrissat B."/>
            <person name="Wiebenga A."/>
            <person name="De vries R.P."/>
            <person name="Grigoriev I.V."/>
            <person name="Mortensen U.H."/>
            <person name="Andersen M.R."/>
            <person name="Baker S.E."/>
        </authorList>
    </citation>
    <scope>NUCLEOTIDE SEQUENCE [LARGE SCALE GENOMIC DNA]</scope>
    <source>
        <strain evidence="7 8">CBS 121057</strain>
    </source>
</reference>
<feature type="compositionally biased region" description="Low complexity" evidence="5">
    <location>
        <begin position="515"/>
        <end position="528"/>
    </location>
</feature>
<dbReference type="EMBL" id="KZ826371">
    <property type="protein sequence ID" value="PYI04275.1"/>
    <property type="molecule type" value="Genomic_DNA"/>
</dbReference>
<feature type="region of interest" description="Disordered" evidence="5">
    <location>
        <begin position="448"/>
        <end position="482"/>
    </location>
</feature>
<dbReference type="Pfam" id="PF08573">
    <property type="entry name" value="SAE2"/>
    <property type="match status" value="1"/>
</dbReference>
<dbReference type="VEuPathDB" id="FungiDB:BO78DRAFT_409220"/>
<name>A0A319E836_ASPSB</name>
<protein>
    <submittedName>
        <fullName evidence="7">SAE2-domain-containing protein</fullName>
    </submittedName>
</protein>
<dbReference type="GO" id="GO:0006281">
    <property type="term" value="P:DNA repair"/>
    <property type="evidence" value="ECO:0007669"/>
    <property type="project" value="InterPro"/>
</dbReference>
<feature type="region of interest" description="Disordered" evidence="5">
    <location>
        <begin position="497"/>
        <end position="531"/>
    </location>
</feature>
<dbReference type="STRING" id="1448318.A0A319E836"/>
<evidence type="ECO:0000256" key="5">
    <source>
        <dbReference type="SAM" id="MobiDB-lite"/>
    </source>
</evidence>
<proteinExistence type="predicted"/>
<keyword evidence="4" id="KW-0175">Coiled coil</keyword>
<dbReference type="GO" id="GO:0005634">
    <property type="term" value="C:nucleus"/>
    <property type="evidence" value="ECO:0007669"/>
    <property type="project" value="UniProtKB-SubCell"/>
</dbReference>
<feature type="region of interest" description="Disordered" evidence="5">
    <location>
        <begin position="364"/>
        <end position="387"/>
    </location>
</feature>
<keyword evidence="3" id="KW-0539">Nucleus</keyword>
<sequence length="761" mass="85182">MRGQKAVTELNTTDSTGQCWSDARTLENEVLTNSAPSTSSSMEVLKQLHASVAQEFGDHFENAYRDLHQELALRDAKVQAAEETTRIAEEARERTIAEMVALKDEIALLQDELRLGNVGPREDQVIAEKSLELEATYAPHHILEPIHANPMGAMDFSSADIKVISNKYASLYREAQTLMKASGELRKQVKRHKRKLTHWQKSLDRDNFTLVLDGVAVNFQRVRKSTNDDQSLLPTTTSISCLAEPSRPATHTVMRGVSASVVGTLPQRDTCDNAPKEDVENKLEVPAQHASTVSVESLKRKRLAFQAPYREALAAHGNLDADEDRGSAQPITIKNESLPSSPLQTSSSNCRVIGTQDLDEIGATVETPTKKKKYKDGQSRQAASPTLDLQRIGSHHIHRRPTLNYLPLGRSNVLQSVDGNIKTDRYAQRIGKAAVRGTRRMSKYIISSITEDGDEDDSNSAKAKRSGTSAFEPEPLRSNPNNCDQFAVQRLEGLLEGPLPAKQRLQSKKGIDEITGSSTRRTSPPSTGQGLLRACNNNVRAQPDLIPEKLQEDSESSIRLGSIQATPSLTSEAERMEVDPVYKPYRARSLRRLELKHFKINPDYNQGVDFAFNSVIRTMDERKCANGCTRSSCCGNKFHAMARLGGLPSNVTSTKEREEEDRNILEDYLGSESHLLDGLSIREQEDLLQAAKARLIANRYGKHRHHHQRLGSPPGYWRTDMPDTQELQRDHEEAREFERERVEDRYREAMRPGGLWKFADE</sequence>
<evidence type="ECO:0000256" key="2">
    <source>
        <dbReference type="ARBA" id="ARBA00022763"/>
    </source>
</evidence>
<evidence type="ECO:0000313" key="8">
    <source>
        <dbReference type="Proteomes" id="UP000248423"/>
    </source>
</evidence>
<evidence type="ECO:0000256" key="4">
    <source>
        <dbReference type="SAM" id="Coils"/>
    </source>
</evidence>
<gene>
    <name evidence="7" type="ORF">BO78DRAFT_409220</name>
</gene>
<feature type="coiled-coil region" evidence="4">
    <location>
        <begin position="73"/>
        <end position="112"/>
    </location>
</feature>